<keyword evidence="2" id="KW-1185">Reference proteome</keyword>
<gene>
    <name evidence="1" type="ORF">SPARVUS_LOCUS10501248</name>
</gene>
<reference evidence="1" key="1">
    <citation type="submission" date="2023-05" db="EMBL/GenBank/DDBJ databases">
        <authorList>
            <person name="Stuckert A."/>
        </authorList>
    </citation>
    <scope>NUCLEOTIDE SEQUENCE</scope>
</reference>
<name>A0ABN9EUN2_9NEOB</name>
<accession>A0ABN9EUN2</accession>
<dbReference type="Proteomes" id="UP001162483">
    <property type="component" value="Unassembled WGS sequence"/>
</dbReference>
<feature type="non-terminal residue" evidence="1">
    <location>
        <position position="90"/>
    </location>
</feature>
<dbReference type="EMBL" id="CATNWA010015811">
    <property type="protein sequence ID" value="CAI9587043.1"/>
    <property type="molecule type" value="Genomic_DNA"/>
</dbReference>
<sequence length="90" mass="10074">MFSPAPFLSVLSERRWHLYCGHRAVTASQPGAHCACVSHGTPPDWSGSLLGPVKAPRRLREQRGGHCELSRKWERAPGVERVPEFDRCPL</sequence>
<proteinExistence type="predicted"/>
<protein>
    <submittedName>
        <fullName evidence="1">Uncharacterized protein</fullName>
    </submittedName>
</protein>
<evidence type="ECO:0000313" key="1">
    <source>
        <dbReference type="EMBL" id="CAI9587043.1"/>
    </source>
</evidence>
<organism evidence="1 2">
    <name type="scientific">Staurois parvus</name>
    <dbReference type="NCBI Taxonomy" id="386267"/>
    <lineage>
        <taxon>Eukaryota</taxon>
        <taxon>Metazoa</taxon>
        <taxon>Chordata</taxon>
        <taxon>Craniata</taxon>
        <taxon>Vertebrata</taxon>
        <taxon>Euteleostomi</taxon>
        <taxon>Amphibia</taxon>
        <taxon>Batrachia</taxon>
        <taxon>Anura</taxon>
        <taxon>Neobatrachia</taxon>
        <taxon>Ranoidea</taxon>
        <taxon>Ranidae</taxon>
        <taxon>Staurois</taxon>
    </lineage>
</organism>
<comment type="caution">
    <text evidence="1">The sequence shown here is derived from an EMBL/GenBank/DDBJ whole genome shotgun (WGS) entry which is preliminary data.</text>
</comment>
<evidence type="ECO:0000313" key="2">
    <source>
        <dbReference type="Proteomes" id="UP001162483"/>
    </source>
</evidence>